<dbReference type="InterPro" id="IPR002036">
    <property type="entry name" value="YbeY"/>
</dbReference>
<keyword evidence="2 9" id="KW-0690">Ribosome biogenesis</keyword>
<dbReference type="HAMAP" id="MF_00009">
    <property type="entry name" value="Endoribonucl_YbeY"/>
    <property type="match status" value="1"/>
</dbReference>
<feature type="binding site" evidence="9">
    <location>
        <position position="129"/>
    </location>
    <ligand>
        <name>Zn(2+)</name>
        <dbReference type="ChEBI" id="CHEBI:29105"/>
        <note>catalytic</note>
    </ligand>
</feature>
<keyword evidence="7 9" id="KW-0378">Hydrolase</keyword>
<sequence length="159" mass="18502">MNILIDDRQNKVDAANLEELVEKVIKTVLEVEEVIDNVEVSVSFVDNEEIRKLNKYYRGIDKPTDVLSFPLAEFEETYGEVEKIEEDSEEVQPIGDIVISLEKALEQSIEYGHSFEREVAYLTAHSMLHLLGYDHETEEERKIMREKEEEVMARLNIGR</sequence>
<protein>
    <recommendedName>
        <fullName evidence="9">Endoribonuclease YbeY</fullName>
        <ecNumber evidence="9">3.1.-.-</ecNumber>
    </recommendedName>
</protein>
<organism evidence="10 11">
    <name type="scientific">Thermoanaerobacter uzonensis DSM 18761</name>
    <dbReference type="NCBI Taxonomy" id="1123369"/>
    <lineage>
        <taxon>Bacteria</taxon>
        <taxon>Bacillati</taxon>
        <taxon>Bacillota</taxon>
        <taxon>Clostridia</taxon>
        <taxon>Thermoanaerobacterales</taxon>
        <taxon>Thermoanaerobacteraceae</taxon>
        <taxon>Thermoanaerobacter</taxon>
    </lineage>
</organism>
<evidence type="ECO:0000313" key="11">
    <source>
        <dbReference type="Proteomes" id="UP000184127"/>
    </source>
</evidence>
<gene>
    <name evidence="9" type="primary">ybeY</name>
    <name evidence="10" type="ORF">SAMN02745195_01633</name>
</gene>
<dbReference type="PANTHER" id="PTHR46986">
    <property type="entry name" value="ENDORIBONUCLEASE YBEY, CHLOROPLASTIC"/>
    <property type="match status" value="1"/>
</dbReference>
<evidence type="ECO:0000256" key="6">
    <source>
        <dbReference type="ARBA" id="ARBA00022759"/>
    </source>
</evidence>
<proteinExistence type="inferred from homology"/>
<evidence type="ECO:0000256" key="1">
    <source>
        <dbReference type="ARBA" id="ARBA00010875"/>
    </source>
</evidence>
<feature type="binding site" evidence="9">
    <location>
        <position position="135"/>
    </location>
    <ligand>
        <name>Zn(2+)</name>
        <dbReference type="ChEBI" id="CHEBI:29105"/>
        <note>catalytic</note>
    </ligand>
</feature>
<comment type="similarity">
    <text evidence="1 9">Belongs to the endoribonuclease YbeY family.</text>
</comment>
<comment type="function">
    <text evidence="9">Single strand-specific metallo-endoribonuclease involved in late-stage 70S ribosome quality control and in maturation of the 3' terminus of the 16S rRNA.</text>
</comment>
<dbReference type="AlphaFoldDB" id="A0A1M4Y3A7"/>
<keyword evidence="9" id="KW-0963">Cytoplasm</keyword>
<evidence type="ECO:0000313" key="10">
    <source>
        <dbReference type="EMBL" id="SHF00185.1"/>
    </source>
</evidence>
<dbReference type="GO" id="GO:0005737">
    <property type="term" value="C:cytoplasm"/>
    <property type="evidence" value="ECO:0007669"/>
    <property type="project" value="UniProtKB-SubCell"/>
</dbReference>
<dbReference type="RefSeq" id="WP_072968956.1">
    <property type="nucleotide sequence ID" value="NZ_FQUR01000012.1"/>
</dbReference>
<keyword evidence="11" id="KW-1185">Reference proteome</keyword>
<dbReference type="PROSITE" id="PS01306">
    <property type="entry name" value="UPF0054"/>
    <property type="match status" value="1"/>
</dbReference>
<dbReference type="Proteomes" id="UP000184127">
    <property type="component" value="Unassembled WGS sequence"/>
</dbReference>
<keyword evidence="6 9" id="KW-0255">Endonuclease</keyword>
<keyword evidence="3 9" id="KW-0698">rRNA processing</keyword>
<feature type="binding site" evidence="9">
    <location>
        <position position="125"/>
    </location>
    <ligand>
        <name>Zn(2+)</name>
        <dbReference type="ChEBI" id="CHEBI:29105"/>
        <note>catalytic</note>
    </ligand>
</feature>
<evidence type="ECO:0000256" key="9">
    <source>
        <dbReference type="HAMAP-Rule" id="MF_00009"/>
    </source>
</evidence>
<reference evidence="11" key="1">
    <citation type="submission" date="2016-11" db="EMBL/GenBank/DDBJ databases">
        <authorList>
            <person name="Varghese N."/>
            <person name="Submissions S."/>
        </authorList>
    </citation>
    <scope>NUCLEOTIDE SEQUENCE [LARGE SCALE GENOMIC DNA]</scope>
    <source>
        <strain evidence="11">DSM 18761</strain>
    </source>
</reference>
<dbReference type="EC" id="3.1.-.-" evidence="9"/>
<dbReference type="InterPro" id="IPR020549">
    <property type="entry name" value="YbeY_CS"/>
</dbReference>
<dbReference type="GO" id="GO:0004222">
    <property type="term" value="F:metalloendopeptidase activity"/>
    <property type="evidence" value="ECO:0007669"/>
    <property type="project" value="InterPro"/>
</dbReference>
<dbReference type="GO" id="GO:0006364">
    <property type="term" value="P:rRNA processing"/>
    <property type="evidence" value="ECO:0007669"/>
    <property type="project" value="UniProtKB-UniRule"/>
</dbReference>
<dbReference type="InterPro" id="IPR023091">
    <property type="entry name" value="MetalPrtase_cat_dom_sf_prd"/>
</dbReference>
<keyword evidence="8 9" id="KW-0862">Zinc</keyword>
<evidence type="ECO:0000256" key="8">
    <source>
        <dbReference type="ARBA" id="ARBA00022833"/>
    </source>
</evidence>
<evidence type="ECO:0000256" key="7">
    <source>
        <dbReference type="ARBA" id="ARBA00022801"/>
    </source>
</evidence>
<dbReference type="Gene3D" id="3.40.390.30">
    <property type="entry name" value="Metalloproteases ('zincins'), catalytic domain"/>
    <property type="match status" value="1"/>
</dbReference>
<dbReference type="GO" id="GO:0004521">
    <property type="term" value="F:RNA endonuclease activity"/>
    <property type="evidence" value="ECO:0007669"/>
    <property type="project" value="UniProtKB-UniRule"/>
</dbReference>
<evidence type="ECO:0000256" key="4">
    <source>
        <dbReference type="ARBA" id="ARBA00022722"/>
    </source>
</evidence>
<comment type="subcellular location">
    <subcellularLocation>
        <location evidence="9">Cytoplasm</location>
    </subcellularLocation>
</comment>
<dbReference type="Pfam" id="PF02130">
    <property type="entry name" value="YbeY"/>
    <property type="match status" value="1"/>
</dbReference>
<dbReference type="NCBIfam" id="TIGR00043">
    <property type="entry name" value="rRNA maturation RNase YbeY"/>
    <property type="match status" value="1"/>
</dbReference>
<dbReference type="GO" id="GO:0008270">
    <property type="term" value="F:zinc ion binding"/>
    <property type="evidence" value="ECO:0007669"/>
    <property type="project" value="UniProtKB-UniRule"/>
</dbReference>
<keyword evidence="4 9" id="KW-0540">Nuclease</keyword>
<dbReference type="EMBL" id="FQUR01000012">
    <property type="protein sequence ID" value="SHF00185.1"/>
    <property type="molecule type" value="Genomic_DNA"/>
</dbReference>
<name>A0A1M4Y3A7_9THEO</name>
<dbReference type="PANTHER" id="PTHR46986:SF1">
    <property type="entry name" value="ENDORIBONUCLEASE YBEY, CHLOROPLASTIC"/>
    <property type="match status" value="1"/>
</dbReference>
<dbReference type="SUPFAM" id="SSF55486">
    <property type="entry name" value="Metalloproteases ('zincins'), catalytic domain"/>
    <property type="match status" value="1"/>
</dbReference>
<evidence type="ECO:0000256" key="5">
    <source>
        <dbReference type="ARBA" id="ARBA00022723"/>
    </source>
</evidence>
<keyword evidence="5 9" id="KW-0479">Metal-binding</keyword>
<evidence type="ECO:0000256" key="2">
    <source>
        <dbReference type="ARBA" id="ARBA00022517"/>
    </source>
</evidence>
<evidence type="ECO:0000256" key="3">
    <source>
        <dbReference type="ARBA" id="ARBA00022552"/>
    </source>
</evidence>
<accession>A0A1M4Y3A7</accession>
<comment type="cofactor">
    <cofactor evidence="9">
        <name>Zn(2+)</name>
        <dbReference type="ChEBI" id="CHEBI:29105"/>
    </cofactor>
    <text evidence="9">Binds 1 zinc ion.</text>
</comment>